<keyword evidence="1" id="KW-1133">Transmembrane helix</keyword>
<evidence type="ECO:0000256" key="1">
    <source>
        <dbReference type="SAM" id="Phobius"/>
    </source>
</evidence>
<evidence type="ECO:0000313" key="3">
    <source>
        <dbReference type="EMBL" id="CAI9092221.1"/>
    </source>
</evidence>
<dbReference type="AlphaFoldDB" id="A0AAV1C9P0"/>
<reference evidence="3" key="1">
    <citation type="submission" date="2023-03" db="EMBL/GenBank/DDBJ databases">
        <authorList>
            <person name="Julca I."/>
        </authorList>
    </citation>
    <scope>NUCLEOTIDE SEQUENCE</scope>
</reference>
<dbReference type="SMART" id="SM00672">
    <property type="entry name" value="CAP10"/>
    <property type="match status" value="1"/>
</dbReference>
<sequence>MRDQVIQITPRGSSGQQYAYRHSPEKIWLPLVAKNTLLAIFFVILLCIGAFYSTNIPNSYVFNSVSSFTPMKSVFSATTVDDNKMPFAPKNTVEFPLNCSVVDENMKTCPANYYPSKFVPNNTSTKSKGTCPEYFRYIHEDLLPWRKTGITEDMVSMASKTANFRLVILNGKAYVETYEKAFQTRDTFTLWGILQLLRKYPGQIPDLDLMFDCVDWPVIKKEDYDCPKPNSSNPIPGPPPLFRYCADDVTYDIVFPDWSFWGWAEINIKPWEHLSKDLKEGNKRINWTDREPYAYWKGNPNVAETRMDLLKCNVSDTQDWHAMIYVQDWVKEHEEGYKKSDLAKQCNHRYKIYIEGSAWSVSEKYILACDSVPLIVNPNYYDFFSRGLIPLQHYWPINVDDKCRSIKHAVDWGNSNTEQAQVIANAASSFILEELKMDYVYDYMFHLLNEYAKLLKYKPRIPPNATELCSEAMACPAQGFEKKFMTDSTVKGPSSEAPCVMPPPYDPATFRSIIDRKESSIKQVENWKTQDWES</sequence>
<feature type="domain" description="Glycosyl transferase CAP10" evidence="2">
    <location>
        <begin position="203"/>
        <end position="458"/>
    </location>
</feature>
<name>A0AAV1C9P0_OLDCO</name>
<dbReference type="InterPro" id="IPR051091">
    <property type="entry name" value="O-Glucosyltr/Glycosyltrsf_90"/>
</dbReference>
<evidence type="ECO:0000259" key="2">
    <source>
        <dbReference type="SMART" id="SM00672"/>
    </source>
</evidence>
<keyword evidence="4" id="KW-1185">Reference proteome</keyword>
<dbReference type="Pfam" id="PF05686">
    <property type="entry name" value="Glyco_transf_90"/>
    <property type="match status" value="1"/>
</dbReference>
<dbReference type="PANTHER" id="PTHR12203">
    <property type="entry name" value="KDEL LYS-ASP-GLU-LEU CONTAINING - RELATED"/>
    <property type="match status" value="1"/>
</dbReference>
<dbReference type="EMBL" id="OX459118">
    <property type="protein sequence ID" value="CAI9092221.1"/>
    <property type="molecule type" value="Genomic_DNA"/>
</dbReference>
<dbReference type="InterPro" id="IPR006598">
    <property type="entry name" value="CAP10"/>
</dbReference>
<protein>
    <submittedName>
        <fullName evidence="3">OLC1v1027411C2</fullName>
    </submittedName>
</protein>
<accession>A0AAV1C9P0</accession>
<dbReference type="Proteomes" id="UP001161247">
    <property type="component" value="Chromosome 1"/>
</dbReference>
<evidence type="ECO:0000313" key="4">
    <source>
        <dbReference type="Proteomes" id="UP001161247"/>
    </source>
</evidence>
<proteinExistence type="predicted"/>
<feature type="transmembrane region" description="Helical" evidence="1">
    <location>
        <begin position="31"/>
        <end position="52"/>
    </location>
</feature>
<dbReference type="PANTHER" id="PTHR12203:SF99">
    <property type="entry name" value="OS04G0534100 PROTEIN"/>
    <property type="match status" value="1"/>
</dbReference>
<keyword evidence="1" id="KW-0472">Membrane</keyword>
<gene>
    <name evidence="3" type="ORF">OLC1_LOCUS3945</name>
</gene>
<keyword evidence="1" id="KW-0812">Transmembrane</keyword>
<organism evidence="3 4">
    <name type="scientific">Oldenlandia corymbosa var. corymbosa</name>
    <dbReference type="NCBI Taxonomy" id="529605"/>
    <lineage>
        <taxon>Eukaryota</taxon>
        <taxon>Viridiplantae</taxon>
        <taxon>Streptophyta</taxon>
        <taxon>Embryophyta</taxon>
        <taxon>Tracheophyta</taxon>
        <taxon>Spermatophyta</taxon>
        <taxon>Magnoliopsida</taxon>
        <taxon>eudicotyledons</taxon>
        <taxon>Gunneridae</taxon>
        <taxon>Pentapetalae</taxon>
        <taxon>asterids</taxon>
        <taxon>lamiids</taxon>
        <taxon>Gentianales</taxon>
        <taxon>Rubiaceae</taxon>
        <taxon>Rubioideae</taxon>
        <taxon>Spermacoceae</taxon>
        <taxon>Hedyotis-Oldenlandia complex</taxon>
        <taxon>Oldenlandia</taxon>
    </lineage>
</organism>